<dbReference type="AlphaFoldDB" id="A0A0B7NSA8"/>
<dbReference type="EMBL" id="LN733809">
    <property type="protein sequence ID" value="CEP18395.1"/>
    <property type="molecule type" value="Genomic_DNA"/>
</dbReference>
<feature type="region of interest" description="Disordered" evidence="1">
    <location>
        <begin position="1"/>
        <end position="23"/>
    </location>
</feature>
<proteinExistence type="predicted"/>
<reference evidence="2 3" key="1">
    <citation type="submission" date="2014-09" db="EMBL/GenBank/DDBJ databases">
        <authorList>
            <person name="Ellenberger Sabrina"/>
        </authorList>
    </citation>
    <scope>NUCLEOTIDE SEQUENCE [LARGE SCALE GENOMIC DNA]</scope>
    <source>
        <strain evidence="2 3">CBS 412.66</strain>
    </source>
</reference>
<feature type="compositionally biased region" description="Basic and acidic residues" evidence="1">
    <location>
        <begin position="10"/>
        <end position="22"/>
    </location>
</feature>
<evidence type="ECO:0000313" key="3">
    <source>
        <dbReference type="Proteomes" id="UP000054107"/>
    </source>
</evidence>
<dbReference type="OrthoDB" id="2288957at2759"/>
<protein>
    <submittedName>
        <fullName evidence="2">Uncharacterized protein</fullName>
    </submittedName>
</protein>
<sequence length="376" mass="42766">MVNQHKSTNNKKDTTNKQREYNDAGMAIEPIDITQDDWRLSILAELNLLPYGENKDIKADQPQMAIMNTRQPIERKQDLIKQKLDMAAARRHQIKEMRLREQLDTALFETIQLLRQQEFERRENHASVVADSLILPLGNESTIVQGIDPEIVATATGIATTAGSLFAAINRFEAISDDKIVPHPMDAHVEFGLTANIVSTAVMSNQDRKKREKSGMQKKQLQRMAVKRRIREKRFHQRKVAQDKAKTRHENASFMTFTGNWSGSGKYIKGRSRRSTRPYYTQLAACEKVFVVSVDEYKSIITCSSCFQRTTKQTQIRDGKVRGSFNPRCSRRISTSNRDRIRATNIAMIGFSSLVSENGPSPTRIPAHTVKQVSTT</sequence>
<dbReference type="STRING" id="35722.A0A0B7NSA8"/>
<feature type="compositionally biased region" description="Basic and acidic residues" evidence="1">
    <location>
        <begin position="206"/>
        <end position="215"/>
    </location>
</feature>
<evidence type="ECO:0000256" key="1">
    <source>
        <dbReference type="SAM" id="MobiDB-lite"/>
    </source>
</evidence>
<organism evidence="2 3">
    <name type="scientific">Parasitella parasitica</name>
    <dbReference type="NCBI Taxonomy" id="35722"/>
    <lineage>
        <taxon>Eukaryota</taxon>
        <taxon>Fungi</taxon>
        <taxon>Fungi incertae sedis</taxon>
        <taxon>Mucoromycota</taxon>
        <taxon>Mucoromycotina</taxon>
        <taxon>Mucoromycetes</taxon>
        <taxon>Mucorales</taxon>
        <taxon>Mucorineae</taxon>
        <taxon>Mucoraceae</taxon>
        <taxon>Parasitella</taxon>
    </lineage>
</organism>
<name>A0A0B7NSA8_9FUNG</name>
<gene>
    <name evidence="2" type="primary">PARPA_12699.1 scaffold 45263</name>
</gene>
<feature type="region of interest" description="Disordered" evidence="1">
    <location>
        <begin position="204"/>
        <end position="223"/>
    </location>
</feature>
<evidence type="ECO:0000313" key="2">
    <source>
        <dbReference type="EMBL" id="CEP18395.1"/>
    </source>
</evidence>
<accession>A0A0B7NSA8</accession>
<keyword evidence="3" id="KW-1185">Reference proteome</keyword>
<dbReference type="Proteomes" id="UP000054107">
    <property type="component" value="Unassembled WGS sequence"/>
</dbReference>